<sequence>MAVKIISDSACDLPKEILDGYDIDIIPIIVNKQEKEYLDGETLDPMKLYEDMRNGEVYKTAQIPPTMFEKKFEEIAKSGESTIYVCFSSGLSGTYQSAVITRNAMKEKYPNLDLDVVDSKSASVGFGLLVYKAAQMAKDGKSKEEILKTLDFYVKHIEHIFTVDNLEYLFRGGRVSRAQAVVGGLLNIKPILDIPEDGTLRPVEKVRGRNRVLKRMIEIMEERGGHADLKNQTIGINHGDDIEGAMKLKEMIEKQYGCTDFVINIIGSAIGAHSGPGTLSVFFLNEKPSQD</sequence>
<dbReference type="Gene3D" id="3.30.1180.10">
    <property type="match status" value="1"/>
</dbReference>
<keyword evidence="4" id="KW-1185">Reference proteome</keyword>
<protein>
    <submittedName>
        <fullName evidence="3">DegV family protein</fullName>
    </submittedName>
</protein>
<dbReference type="AlphaFoldDB" id="A0A9X2MFW8"/>
<evidence type="ECO:0000256" key="1">
    <source>
        <dbReference type="ARBA" id="ARBA00003238"/>
    </source>
</evidence>
<dbReference type="PANTHER" id="PTHR33434:SF3">
    <property type="entry name" value="DEGV DOMAIN-CONTAINING PROTEIN YITS"/>
    <property type="match status" value="1"/>
</dbReference>
<dbReference type="PANTHER" id="PTHR33434">
    <property type="entry name" value="DEGV DOMAIN-CONTAINING PROTEIN DR_1986-RELATED"/>
    <property type="match status" value="1"/>
</dbReference>
<gene>
    <name evidence="3" type="ORF">NSA23_03935</name>
</gene>
<evidence type="ECO:0000313" key="3">
    <source>
        <dbReference type="EMBL" id="MCR2043263.1"/>
    </source>
</evidence>
<dbReference type="InterPro" id="IPR043168">
    <property type="entry name" value="DegV_C"/>
</dbReference>
<organism evidence="3 4">
    <name type="scientific">Anaerosalibacter massiliensis</name>
    <dbReference type="NCBI Taxonomy" id="1347392"/>
    <lineage>
        <taxon>Bacteria</taxon>
        <taxon>Bacillati</taxon>
        <taxon>Bacillota</taxon>
        <taxon>Tissierellia</taxon>
        <taxon>Tissierellales</taxon>
        <taxon>Sporanaerobacteraceae</taxon>
        <taxon>Anaerosalibacter</taxon>
    </lineage>
</organism>
<evidence type="ECO:0000256" key="2">
    <source>
        <dbReference type="ARBA" id="ARBA00023121"/>
    </source>
</evidence>
<dbReference type="Pfam" id="PF02645">
    <property type="entry name" value="DegV"/>
    <property type="match status" value="1"/>
</dbReference>
<dbReference type="GO" id="GO:0008289">
    <property type="term" value="F:lipid binding"/>
    <property type="evidence" value="ECO:0007669"/>
    <property type="project" value="UniProtKB-KW"/>
</dbReference>
<evidence type="ECO:0000313" key="4">
    <source>
        <dbReference type="Proteomes" id="UP001142078"/>
    </source>
</evidence>
<dbReference type="EMBL" id="JANJZL010000002">
    <property type="protein sequence ID" value="MCR2043263.1"/>
    <property type="molecule type" value="Genomic_DNA"/>
</dbReference>
<dbReference type="PROSITE" id="PS51482">
    <property type="entry name" value="DEGV"/>
    <property type="match status" value="1"/>
</dbReference>
<dbReference type="Proteomes" id="UP001142078">
    <property type="component" value="Unassembled WGS sequence"/>
</dbReference>
<reference evidence="3" key="1">
    <citation type="submission" date="2022-07" db="EMBL/GenBank/DDBJ databases">
        <title>Enhanced cultured diversity of the mouse gut microbiota enables custom-made synthetic communities.</title>
        <authorList>
            <person name="Afrizal A."/>
        </authorList>
    </citation>
    <scope>NUCLEOTIDE SEQUENCE</scope>
    <source>
        <strain evidence="3">DSM 29482</strain>
    </source>
</reference>
<dbReference type="Gene3D" id="3.40.50.10170">
    <property type="match status" value="1"/>
</dbReference>
<comment type="caution">
    <text evidence="3">The sequence shown here is derived from an EMBL/GenBank/DDBJ whole genome shotgun (WGS) entry which is preliminary data.</text>
</comment>
<accession>A0A9X2MFW8</accession>
<dbReference type="PROSITE" id="PS50890">
    <property type="entry name" value="PUA"/>
    <property type="match status" value="1"/>
</dbReference>
<dbReference type="RefSeq" id="WP_257490223.1">
    <property type="nucleotide sequence ID" value="NZ_JANJZL010000002.1"/>
</dbReference>
<name>A0A9X2MFW8_9FIRM</name>
<proteinExistence type="predicted"/>
<comment type="function">
    <text evidence="1">May bind long-chain fatty acids, such as palmitate, and may play a role in lipid transport or fatty acid metabolism.</text>
</comment>
<keyword evidence="2" id="KW-0446">Lipid-binding</keyword>
<dbReference type="SUPFAM" id="SSF82549">
    <property type="entry name" value="DAK1/DegV-like"/>
    <property type="match status" value="1"/>
</dbReference>
<dbReference type="InterPro" id="IPR003797">
    <property type="entry name" value="DegV"/>
</dbReference>
<dbReference type="InterPro" id="IPR050270">
    <property type="entry name" value="DegV_domain_contain"/>
</dbReference>
<dbReference type="NCBIfam" id="TIGR00762">
    <property type="entry name" value="DegV"/>
    <property type="match status" value="1"/>
</dbReference>